<dbReference type="Pfam" id="PF03323">
    <property type="entry name" value="GerA"/>
    <property type="match status" value="1"/>
</dbReference>
<dbReference type="PANTHER" id="PTHR22550">
    <property type="entry name" value="SPORE GERMINATION PROTEIN"/>
    <property type="match status" value="1"/>
</dbReference>
<dbReference type="PANTHER" id="PTHR22550:SF5">
    <property type="entry name" value="LEUCINE ZIPPER PROTEIN 4"/>
    <property type="match status" value="1"/>
</dbReference>
<evidence type="ECO:0000256" key="1">
    <source>
        <dbReference type="ARBA" id="ARBA00005278"/>
    </source>
</evidence>
<evidence type="ECO:0000256" key="4">
    <source>
        <dbReference type="SAM" id="Phobius"/>
    </source>
</evidence>
<comment type="caution">
    <text evidence="5">The sequence shown here is derived from an EMBL/GenBank/DDBJ whole genome shotgun (WGS) entry which is preliminary data.</text>
</comment>
<feature type="compositionally biased region" description="Polar residues" evidence="3">
    <location>
        <begin position="489"/>
        <end position="500"/>
    </location>
</feature>
<feature type="region of interest" description="Disordered" evidence="3">
    <location>
        <begin position="1"/>
        <end position="28"/>
    </location>
</feature>
<evidence type="ECO:0000256" key="3">
    <source>
        <dbReference type="SAM" id="MobiDB-lite"/>
    </source>
</evidence>
<dbReference type="EMBL" id="JAEQNB010000002">
    <property type="protein sequence ID" value="MBL0386606.1"/>
    <property type="molecule type" value="Genomic_DNA"/>
</dbReference>
<accession>A0ABS1J8L6</accession>
<keyword evidence="6" id="KW-1185">Reference proteome</keyword>
<feature type="transmembrane region" description="Helical" evidence="4">
    <location>
        <begin position="416"/>
        <end position="443"/>
    </location>
</feature>
<protein>
    <submittedName>
        <fullName evidence="5">Spore germination protein</fullName>
    </submittedName>
</protein>
<evidence type="ECO:0000256" key="2">
    <source>
        <dbReference type="ARBA" id="ARBA00023136"/>
    </source>
</evidence>
<keyword evidence="2 4" id="KW-0472">Membrane</keyword>
<feature type="transmembrane region" description="Helical" evidence="4">
    <location>
        <begin position="383"/>
        <end position="404"/>
    </location>
</feature>
<evidence type="ECO:0000313" key="6">
    <source>
        <dbReference type="Proteomes" id="UP000602284"/>
    </source>
</evidence>
<evidence type="ECO:0000313" key="5">
    <source>
        <dbReference type="EMBL" id="MBL0386606.1"/>
    </source>
</evidence>
<feature type="compositionally biased region" description="Polar residues" evidence="3">
    <location>
        <begin position="19"/>
        <end position="28"/>
    </location>
</feature>
<dbReference type="Proteomes" id="UP000602284">
    <property type="component" value="Unassembled WGS sequence"/>
</dbReference>
<organism evidence="5 6">
    <name type="scientific">Tumebacillus amylolyticus</name>
    <dbReference type="NCBI Taxonomy" id="2801339"/>
    <lineage>
        <taxon>Bacteria</taxon>
        <taxon>Bacillati</taxon>
        <taxon>Bacillota</taxon>
        <taxon>Bacilli</taxon>
        <taxon>Bacillales</taxon>
        <taxon>Alicyclobacillaceae</taxon>
        <taxon>Tumebacillus</taxon>
    </lineage>
</organism>
<dbReference type="InterPro" id="IPR050768">
    <property type="entry name" value="UPF0353/GerABKA_families"/>
</dbReference>
<keyword evidence="4" id="KW-0812">Transmembrane</keyword>
<dbReference type="PIRSF" id="PIRSF005690">
    <property type="entry name" value="GerBA"/>
    <property type="match status" value="1"/>
</dbReference>
<feature type="transmembrane region" description="Helical" evidence="4">
    <location>
        <begin position="293"/>
        <end position="312"/>
    </location>
</feature>
<gene>
    <name evidence="5" type="ORF">JJB07_08080</name>
</gene>
<sequence length="500" mass="55490">MSKRKTPRMRMSSKRAPTLRTQDLQQRPLSSSIQQNLDALKEIFGNSPDFITRPFPSGHLVCLRTIVDMQRLEETVLATLQEGLRLDKLAAAEIVRVHNLGQAVHEMLEGSALILQQKADEVFSVRMNNARHRSIEEPQTEAVIRGPRDGFTEDIELNLSLVRRRMKTPSLRVEEFHLGEFTKTTVQLLSLDGVTPEERLREARERIQKIEVNSVLESNYIEELIEDSPFGLFPTIQNTERPDVVAGGLTEGRFAILVDGTPFALVAPLTFWGALQSPEDYYSHFTIATALRWLRFIFLAMALLFPSIYVAITTYHQEMLPTNLLLSVASAREGSPFPAIVEALLMEVTFEALREAGVRLPKSVGQAVSIVGALVIGQAAVEAGIISAPMVIVVSITGIASFTIPRYNFGIAMRLFRFPIICLAGTLGLFGIVLAVMTLLIHLSGLRSFGVPYLSPVSPFSLQGVKDTLVRVPHWMMRKRLQPQEAEPDTNSQPPGGSNA</sequence>
<reference evidence="5 6" key="1">
    <citation type="submission" date="2021-01" db="EMBL/GenBank/DDBJ databases">
        <title>Tumebacillus sp. strain ITR2 16S ribosomal RNA gene Genome sequencing and assembly.</title>
        <authorList>
            <person name="Kang M."/>
        </authorList>
    </citation>
    <scope>NUCLEOTIDE SEQUENCE [LARGE SCALE GENOMIC DNA]</scope>
    <source>
        <strain evidence="5 6">ITR2</strain>
    </source>
</reference>
<keyword evidence="4" id="KW-1133">Transmembrane helix</keyword>
<dbReference type="RefSeq" id="WP_201633397.1">
    <property type="nucleotide sequence ID" value="NZ_JAEQNB010000002.1"/>
</dbReference>
<proteinExistence type="inferred from homology"/>
<dbReference type="InterPro" id="IPR004995">
    <property type="entry name" value="Spore_Ger"/>
</dbReference>
<feature type="region of interest" description="Disordered" evidence="3">
    <location>
        <begin position="481"/>
        <end position="500"/>
    </location>
</feature>
<feature type="compositionally biased region" description="Basic residues" evidence="3">
    <location>
        <begin position="1"/>
        <end position="13"/>
    </location>
</feature>
<name>A0ABS1J8L6_9BACL</name>
<comment type="similarity">
    <text evidence="1">Belongs to the GerABKA family.</text>
</comment>